<sequence length="48" mass="5347">MTPFVSPEKFLISYLPKKDSRLTIPVAIVYEKDNGVQLTILNASPSPQ</sequence>
<comment type="caution">
    <text evidence="1">The sequence shown here is derived from an EMBL/GenBank/DDBJ whole genome shotgun (WGS) entry which is preliminary data.</text>
</comment>
<dbReference type="EMBL" id="JACJSV010000035">
    <property type="protein sequence ID" value="MBD2601123.1"/>
    <property type="molecule type" value="Genomic_DNA"/>
</dbReference>
<gene>
    <name evidence="1" type="ORF">H6G40_12945</name>
</gene>
<protein>
    <submittedName>
        <fullName evidence="1">Uncharacterized protein</fullName>
    </submittedName>
</protein>
<accession>A0ABR8GDQ7</accession>
<evidence type="ECO:0000313" key="2">
    <source>
        <dbReference type="Proteomes" id="UP000648873"/>
    </source>
</evidence>
<proteinExistence type="predicted"/>
<evidence type="ECO:0000313" key="1">
    <source>
        <dbReference type="EMBL" id="MBD2601123.1"/>
    </source>
</evidence>
<reference evidence="1 2" key="1">
    <citation type="journal article" date="2020" name="ISME J.">
        <title>Comparative genomics reveals insights into cyanobacterial evolution and habitat adaptation.</title>
        <authorList>
            <person name="Chen M.Y."/>
            <person name="Teng W.K."/>
            <person name="Zhao L."/>
            <person name="Hu C.X."/>
            <person name="Zhou Y.K."/>
            <person name="Han B.P."/>
            <person name="Song L.R."/>
            <person name="Shu W.S."/>
        </authorList>
    </citation>
    <scope>NUCLEOTIDE SEQUENCE [LARGE SCALE GENOMIC DNA]</scope>
    <source>
        <strain evidence="1 2">FACHB-1342</strain>
    </source>
</reference>
<name>A0ABR8GDQ7_MICVR</name>
<dbReference type="Proteomes" id="UP000648873">
    <property type="component" value="Unassembled WGS sequence"/>
</dbReference>
<dbReference type="RefSeq" id="WP_176721611.1">
    <property type="nucleotide sequence ID" value="NZ_JACJSV010000035.1"/>
</dbReference>
<organism evidence="1 2">
    <name type="scientific">Microcystis viridis FACHB-1342</name>
    <dbReference type="NCBI Taxonomy" id="2692900"/>
    <lineage>
        <taxon>Bacteria</taxon>
        <taxon>Bacillati</taxon>
        <taxon>Cyanobacteriota</taxon>
        <taxon>Cyanophyceae</taxon>
        <taxon>Oscillatoriophycideae</taxon>
        <taxon>Chroococcales</taxon>
        <taxon>Microcystaceae</taxon>
        <taxon>Microcystis</taxon>
    </lineage>
</organism>
<keyword evidence="2" id="KW-1185">Reference proteome</keyword>